<evidence type="ECO:0000256" key="1">
    <source>
        <dbReference type="SAM" id="MobiDB-lite"/>
    </source>
</evidence>
<comment type="caution">
    <text evidence="2">The sequence shown here is derived from an EMBL/GenBank/DDBJ whole genome shotgun (WGS) entry which is preliminary data.</text>
</comment>
<gene>
    <name evidence="2" type="ORF">H4W79_002351</name>
</gene>
<organism evidence="2 3">
    <name type="scientific">Nocardiopsis terrae</name>
    <dbReference type="NCBI Taxonomy" id="372655"/>
    <lineage>
        <taxon>Bacteria</taxon>
        <taxon>Bacillati</taxon>
        <taxon>Actinomycetota</taxon>
        <taxon>Actinomycetes</taxon>
        <taxon>Streptosporangiales</taxon>
        <taxon>Nocardiopsidaceae</taxon>
        <taxon>Nocardiopsis</taxon>
    </lineage>
</organism>
<sequence length="110" mass="12036">MSQRVGTEETTSLSQGGNRLDEQSQGLTERLRSLLDVLDQDGQALQGGALRAYREGQAELVTGFNALLGWCEKYGVNLNLGQAKINETDGDSEQAFAQAQQELTYMKPIN</sequence>
<proteinExistence type="predicted"/>
<dbReference type="RefSeq" id="WP_191270211.1">
    <property type="nucleotide sequence ID" value="NZ_BMXJ01000003.1"/>
</dbReference>
<evidence type="ECO:0000313" key="2">
    <source>
        <dbReference type="EMBL" id="MBE1458137.1"/>
    </source>
</evidence>
<keyword evidence="3" id="KW-1185">Reference proteome</keyword>
<dbReference type="Proteomes" id="UP000598217">
    <property type="component" value="Unassembled WGS sequence"/>
</dbReference>
<accession>A0ABR9HGH3</accession>
<dbReference type="Gene3D" id="1.10.287.1060">
    <property type="entry name" value="ESAT-6-like"/>
    <property type="match status" value="1"/>
</dbReference>
<evidence type="ECO:0000313" key="3">
    <source>
        <dbReference type="Proteomes" id="UP000598217"/>
    </source>
</evidence>
<name>A0ABR9HGH3_9ACTN</name>
<protein>
    <submittedName>
        <fullName evidence="2">Uncharacterized protein YukE</fullName>
    </submittedName>
</protein>
<reference evidence="2 3" key="1">
    <citation type="submission" date="2020-10" db="EMBL/GenBank/DDBJ databases">
        <title>Sequencing the genomes of 1000 actinobacteria strains.</title>
        <authorList>
            <person name="Klenk H.-P."/>
        </authorList>
    </citation>
    <scope>NUCLEOTIDE SEQUENCE [LARGE SCALE GENOMIC DNA]</scope>
    <source>
        <strain evidence="2 3">DSM 45157</strain>
    </source>
</reference>
<dbReference type="EMBL" id="JADBDY010000001">
    <property type="protein sequence ID" value="MBE1458137.1"/>
    <property type="molecule type" value="Genomic_DNA"/>
</dbReference>
<feature type="region of interest" description="Disordered" evidence="1">
    <location>
        <begin position="1"/>
        <end position="26"/>
    </location>
</feature>